<name>A0ABT3FWA0_9BACT</name>
<dbReference type="EMBL" id="JAPDDS010000026">
    <property type="protein sequence ID" value="MCW1887855.1"/>
    <property type="molecule type" value="Genomic_DNA"/>
</dbReference>
<keyword evidence="1" id="KW-0472">Membrane</keyword>
<gene>
    <name evidence="2" type="ORF">OKA04_24160</name>
</gene>
<keyword evidence="1" id="KW-1133">Transmembrane helix</keyword>
<feature type="transmembrane region" description="Helical" evidence="1">
    <location>
        <begin position="91"/>
        <end position="114"/>
    </location>
</feature>
<protein>
    <recommendedName>
        <fullName evidence="4">DUF5518 domain-containing protein</fullName>
    </recommendedName>
</protein>
<reference evidence="2 3" key="1">
    <citation type="submission" date="2022-10" db="EMBL/GenBank/DDBJ databases">
        <title>Luteolibacter flavescens strain MCCC 1K03193, whole genome shotgun sequencing project.</title>
        <authorList>
            <person name="Zhao G."/>
            <person name="Shen L."/>
        </authorList>
    </citation>
    <scope>NUCLEOTIDE SEQUENCE [LARGE SCALE GENOMIC DNA]</scope>
    <source>
        <strain evidence="2 3">MCCC 1K03193</strain>
    </source>
</reference>
<keyword evidence="3" id="KW-1185">Reference proteome</keyword>
<evidence type="ECO:0000256" key="1">
    <source>
        <dbReference type="SAM" id="Phobius"/>
    </source>
</evidence>
<dbReference type="RefSeq" id="WP_264503811.1">
    <property type="nucleotide sequence ID" value="NZ_JAPDDS010000026.1"/>
</dbReference>
<feature type="transmembrane region" description="Helical" evidence="1">
    <location>
        <begin position="61"/>
        <end position="79"/>
    </location>
</feature>
<sequence length="137" mass="13986">MKLLGIIARHDTLKFTLAGLLGGAVAYGLMLLSSAVPWFALPVAVTMGVLSSLADDDVVESAFKAILGGAGGGFFFWILPKVMEGHPPLWLAILAGSALGFLVGIVIGSILGAACRLATGDLFDEDPDTSTGAPEDG</sequence>
<feature type="transmembrane region" description="Helical" evidence="1">
    <location>
        <begin position="12"/>
        <end position="30"/>
    </location>
</feature>
<evidence type="ECO:0000313" key="3">
    <source>
        <dbReference type="Proteomes" id="UP001207930"/>
    </source>
</evidence>
<keyword evidence="1" id="KW-0812">Transmembrane</keyword>
<comment type="caution">
    <text evidence="2">The sequence shown here is derived from an EMBL/GenBank/DDBJ whole genome shotgun (WGS) entry which is preliminary data.</text>
</comment>
<accession>A0ABT3FWA0</accession>
<dbReference type="Proteomes" id="UP001207930">
    <property type="component" value="Unassembled WGS sequence"/>
</dbReference>
<organism evidence="2 3">
    <name type="scientific">Luteolibacter flavescens</name>
    <dbReference type="NCBI Taxonomy" id="1859460"/>
    <lineage>
        <taxon>Bacteria</taxon>
        <taxon>Pseudomonadati</taxon>
        <taxon>Verrucomicrobiota</taxon>
        <taxon>Verrucomicrobiia</taxon>
        <taxon>Verrucomicrobiales</taxon>
        <taxon>Verrucomicrobiaceae</taxon>
        <taxon>Luteolibacter</taxon>
    </lineage>
</organism>
<feature type="transmembrane region" description="Helical" evidence="1">
    <location>
        <begin position="36"/>
        <end position="54"/>
    </location>
</feature>
<proteinExistence type="predicted"/>
<evidence type="ECO:0000313" key="2">
    <source>
        <dbReference type="EMBL" id="MCW1887855.1"/>
    </source>
</evidence>
<evidence type="ECO:0008006" key="4">
    <source>
        <dbReference type="Google" id="ProtNLM"/>
    </source>
</evidence>